<comment type="caution">
    <text evidence="17">The sequence shown here is derived from an EMBL/GenBank/DDBJ whole genome shotgun (WGS) entry which is preliminary data.</text>
</comment>
<evidence type="ECO:0000256" key="5">
    <source>
        <dbReference type="ARBA" id="ARBA00022490"/>
    </source>
</evidence>
<keyword evidence="12" id="KW-0460">Magnesium</keyword>
<keyword evidence="6" id="KW-0021">Allosteric enzyme</keyword>
<evidence type="ECO:0000256" key="15">
    <source>
        <dbReference type="ARBA" id="ARBA00048070"/>
    </source>
</evidence>
<dbReference type="Gene3D" id="3.40.50.450">
    <property type="match status" value="1"/>
</dbReference>
<dbReference type="EMBL" id="JBHSGU010000002">
    <property type="protein sequence ID" value="MFC4699175.1"/>
    <property type="molecule type" value="Genomic_DNA"/>
</dbReference>
<dbReference type="PROSITE" id="PS00433">
    <property type="entry name" value="PHOSPHOFRUCTOKINASE"/>
    <property type="match status" value="1"/>
</dbReference>
<gene>
    <name evidence="17" type="ORF">ACFO4O_03270</name>
</gene>
<evidence type="ECO:0000256" key="12">
    <source>
        <dbReference type="ARBA" id="ARBA00022842"/>
    </source>
</evidence>
<dbReference type="InterPro" id="IPR035966">
    <property type="entry name" value="PKF_sf"/>
</dbReference>
<comment type="subcellular location">
    <subcellularLocation>
        <location evidence="2">Cytoplasm</location>
    </subcellularLocation>
</comment>
<dbReference type="InterPro" id="IPR022953">
    <property type="entry name" value="ATP_PFK"/>
</dbReference>
<evidence type="ECO:0000256" key="9">
    <source>
        <dbReference type="ARBA" id="ARBA00022741"/>
    </source>
</evidence>
<comment type="similarity">
    <text evidence="14">Belongs to the phosphofructokinase type A (PFKA) family.</text>
</comment>
<dbReference type="InterPro" id="IPR000023">
    <property type="entry name" value="Phosphofructokinase_dom"/>
</dbReference>
<keyword evidence="11" id="KW-0067">ATP-binding</keyword>
<keyword evidence="18" id="KW-1185">Reference proteome</keyword>
<keyword evidence="5" id="KW-0963">Cytoplasm</keyword>
<accession>A0ABV9LU74</accession>
<organism evidence="17 18">
    <name type="scientific">Glaciecola siphonariae</name>
    <dbReference type="NCBI Taxonomy" id="521012"/>
    <lineage>
        <taxon>Bacteria</taxon>
        <taxon>Pseudomonadati</taxon>
        <taxon>Pseudomonadota</taxon>
        <taxon>Gammaproteobacteria</taxon>
        <taxon>Alteromonadales</taxon>
        <taxon>Alteromonadaceae</taxon>
        <taxon>Glaciecola</taxon>
    </lineage>
</organism>
<dbReference type="EC" id="2.7.1.11" evidence="4"/>
<keyword evidence="8" id="KW-0479">Metal-binding</keyword>
<dbReference type="NCBIfam" id="NF002872">
    <property type="entry name" value="PRK03202.1"/>
    <property type="match status" value="1"/>
</dbReference>
<dbReference type="Pfam" id="PF00365">
    <property type="entry name" value="PFK"/>
    <property type="match status" value="1"/>
</dbReference>
<dbReference type="Proteomes" id="UP001595897">
    <property type="component" value="Unassembled WGS sequence"/>
</dbReference>
<dbReference type="GO" id="GO:0003872">
    <property type="term" value="F:6-phosphofructokinase activity"/>
    <property type="evidence" value="ECO:0007669"/>
    <property type="project" value="UniProtKB-EC"/>
</dbReference>
<evidence type="ECO:0000256" key="10">
    <source>
        <dbReference type="ARBA" id="ARBA00022777"/>
    </source>
</evidence>
<evidence type="ECO:0000259" key="16">
    <source>
        <dbReference type="Pfam" id="PF00365"/>
    </source>
</evidence>
<dbReference type="SUPFAM" id="SSF53784">
    <property type="entry name" value="Phosphofructokinase"/>
    <property type="match status" value="1"/>
</dbReference>
<reference evidence="18" key="1">
    <citation type="journal article" date="2019" name="Int. J. Syst. Evol. Microbiol.">
        <title>The Global Catalogue of Microorganisms (GCM) 10K type strain sequencing project: providing services to taxonomists for standard genome sequencing and annotation.</title>
        <authorList>
            <consortium name="The Broad Institute Genomics Platform"/>
            <consortium name="The Broad Institute Genome Sequencing Center for Infectious Disease"/>
            <person name="Wu L."/>
            <person name="Ma J."/>
        </authorList>
    </citation>
    <scope>NUCLEOTIDE SEQUENCE [LARGE SCALE GENOMIC DNA]</scope>
    <source>
        <strain evidence="18">KACC 12507</strain>
    </source>
</reference>
<comment type="cofactor">
    <cofactor evidence="1">
        <name>Mg(2+)</name>
        <dbReference type="ChEBI" id="CHEBI:18420"/>
    </cofactor>
</comment>
<feature type="domain" description="Phosphofructokinase" evidence="16">
    <location>
        <begin position="5"/>
        <end position="285"/>
    </location>
</feature>
<evidence type="ECO:0000256" key="14">
    <source>
        <dbReference type="ARBA" id="ARBA00038478"/>
    </source>
</evidence>
<dbReference type="Gene3D" id="3.40.50.460">
    <property type="entry name" value="Phosphofructokinase domain"/>
    <property type="match status" value="1"/>
</dbReference>
<evidence type="ECO:0000256" key="2">
    <source>
        <dbReference type="ARBA" id="ARBA00004496"/>
    </source>
</evidence>
<evidence type="ECO:0000256" key="1">
    <source>
        <dbReference type="ARBA" id="ARBA00001946"/>
    </source>
</evidence>
<evidence type="ECO:0000256" key="4">
    <source>
        <dbReference type="ARBA" id="ARBA00012055"/>
    </source>
</evidence>
<dbReference type="PRINTS" id="PR00476">
    <property type="entry name" value="PHFRCTKINASE"/>
</dbReference>
<dbReference type="RefSeq" id="WP_382405926.1">
    <property type="nucleotide sequence ID" value="NZ_JBHSGU010000002.1"/>
</dbReference>
<comment type="catalytic activity">
    <reaction evidence="15">
        <text>beta-D-fructose 6-phosphate + ATP = beta-D-fructose 1,6-bisphosphate + ADP + H(+)</text>
        <dbReference type="Rhea" id="RHEA:16109"/>
        <dbReference type="ChEBI" id="CHEBI:15378"/>
        <dbReference type="ChEBI" id="CHEBI:30616"/>
        <dbReference type="ChEBI" id="CHEBI:32966"/>
        <dbReference type="ChEBI" id="CHEBI:57634"/>
        <dbReference type="ChEBI" id="CHEBI:456216"/>
        <dbReference type="EC" id="2.7.1.11"/>
    </reaction>
</comment>
<evidence type="ECO:0000256" key="3">
    <source>
        <dbReference type="ARBA" id="ARBA00004679"/>
    </source>
</evidence>
<proteinExistence type="inferred from homology"/>
<evidence type="ECO:0000256" key="8">
    <source>
        <dbReference type="ARBA" id="ARBA00022723"/>
    </source>
</evidence>
<evidence type="ECO:0000256" key="7">
    <source>
        <dbReference type="ARBA" id="ARBA00022679"/>
    </source>
</evidence>
<evidence type="ECO:0000313" key="17">
    <source>
        <dbReference type="EMBL" id="MFC4699175.1"/>
    </source>
</evidence>
<evidence type="ECO:0000313" key="18">
    <source>
        <dbReference type="Proteomes" id="UP001595897"/>
    </source>
</evidence>
<evidence type="ECO:0000256" key="13">
    <source>
        <dbReference type="ARBA" id="ARBA00023152"/>
    </source>
</evidence>
<protein>
    <recommendedName>
        <fullName evidence="4">6-phosphofructokinase</fullName>
        <ecNumber evidence="4">2.7.1.11</ecNumber>
    </recommendedName>
</protein>
<dbReference type="InterPro" id="IPR015912">
    <property type="entry name" value="Phosphofructokinase_CS"/>
</dbReference>
<keyword evidence="13" id="KW-0324">Glycolysis</keyword>
<dbReference type="InterPro" id="IPR012003">
    <property type="entry name" value="ATP_PFK_prok-type"/>
</dbReference>
<dbReference type="PANTHER" id="PTHR13697">
    <property type="entry name" value="PHOSPHOFRUCTOKINASE"/>
    <property type="match status" value="1"/>
</dbReference>
<keyword evidence="9" id="KW-0547">Nucleotide-binding</keyword>
<evidence type="ECO:0000256" key="11">
    <source>
        <dbReference type="ARBA" id="ARBA00022840"/>
    </source>
</evidence>
<sequence>MSIKKIAILTSGGDAPGMNACIRAAYLAARNEGIEVIGYQHGYNGLLKQDFVEFEHRDIRNLIQRGGTVLYSARCEKFTKEEHRIKAAANLDEAGIDGLIVIGGNGSFKGAELLQDIWDKPVIGVPGTIDNDIAGTDYTIGYHTAIQTAVESIDKVRDTADAFERIFIVDVMGREAGFIALNSAIAGGADHVVLPETFESAADELVRILDKLDQRRKNHANSSHIIVITENLWPGGLNILCDSLQTETGIDTRILTLGHVQRGGSPVWQDRILASKLGAFAVEMVINDERGRMAGIRHRYPESVPLGTSREDRKPLNHYSMSMLDKITLLG</sequence>
<evidence type="ECO:0000256" key="6">
    <source>
        <dbReference type="ARBA" id="ARBA00022533"/>
    </source>
</evidence>
<name>A0ABV9LU74_9ALTE</name>
<keyword evidence="7 17" id="KW-0808">Transferase</keyword>
<dbReference type="PANTHER" id="PTHR13697:SF4">
    <property type="entry name" value="ATP-DEPENDENT 6-PHOSPHOFRUCTOKINASE"/>
    <property type="match status" value="1"/>
</dbReference>
<comment type="pathway">
    <text evidence="3">Carbohydrate degradation; glycolysis; D-glyceraldehyde 3-phosphate and glycerone phosphate from D-glucose: step 3/4.</text>
</comment>
<keyword evidence="10" id="KW-0418">Kinase</keyword>
<dbReference type="PIRSF" id="PIRSF000532">
    <property type="entry name" value="ATP_PFK_prok"/>
    <property type="match status" value="1"/>
</dbReference>